<dbReference type="SUPFAM" id="SSF53187">
    <property type="entry name" value="Zn-dependent exopeptidases"/>
    <property type="match status" value="1"/>
</dbReference>
<keyword evidence="4" id="KW-0378">Hydrolase</keyword>
<keyword evidence="5" id="KW-0862">Zinc</keyword>
<dbReference type="GO" id="GO:0006508">
    <property type="term" value="P:proteolysis"/>
    <property type="evidence" value="ECO:0007669"/>
    <property type="project" value="UniProtKB-KW"/>
</dbReference>
<keyword evidence="2" id="KW-0645">Protease</keyword>
<dbReference type="AlphaFoldDB" id="A0A2P6U1I4"/>
<proteinExistence type="inferred from homology"/>
<comment type="similarity">
    <text evidence="1">Belongs to the peptidase M20A family.</text>
</comment>
<dbReference type="InterPro" id="IPR001261">
    <property type="entry name" value="ArgE/DapE_CS"/>
</dbReference>
<dbReference type="GO" id="GO:0008233">
    <property type="term" value="F:peptidase activity"/>
    <property type="evidence" value="ECO:0007669"/>
    <property type="project" value="UniProtKB-KW"/>
</dbReference>
<keyword evidence="3" id="KW-0479">Metal-binding</keyword>
<evidence type="ECO:0000313" key="7">
    <source>
        <dbReference type="EMBL" id="PRW60159.1"/>
    </source>
</evidence>
<dbReference type="InterPro" id="IPR047177">
    <property type="entry name" value="Pept_M20A"/>
</dbReference>
<evidence type="ECO:0000256" key="4">
    <source>
        <dbReference type="ARBA" id="ARBA00022801"/>
    </source>
</evidence>
<gene>
    <name evidence="7" type="ORF">C2E21_1750</name>
</gene>
<dbReference type="Pfam" id="PF01546">
    <property type="entry name" value="Peptidase_M20"/>
    <property type="match status" value="1"/>
</dbReference>
<comment type="caution">
    <text evidence="7">The sequence shown here is derived from an EMBL/GenBank/DDBJ whole genome shotgun (WGS) entry which is preliminary data.</text>
</comment>
<dbReference type="InterPro" id="IPR002933">
    <property type="entry name" value="Peptidase_M20"/>
</dbReference>
<evidence type="ECO:0000256" key="5">
    <source>
        <dbReference type="ARBA" id="ARBA00022833"/>
    </source>
</evidence>
<organism evidence="7 8">
    <name type="scientific">Chlorella sorokiniana</name>
    <name type="common">Freshwater green alga</name>
    <dbReference type="NCBI Taxonomy" id="3076"/>
    <lineage>
        <taxon>Eukaryota</taxon>
        <taxon>Viridiplantae</taxon>
        <taxon>Chlorophyta</taxon>
        <taxon>core chlorophytes</taxon>
        <taxon>Trebouxiophyceae</taxon>
        <taxon>Chlorellales</taxon>
        <taxon>Chlorellaceae</taxon>
        <taxon>Chlorella clade</taxon>
        <taxon>Chlorella</taxon>
    </lineage>
</organism>
<dbReference type="PANTHER" id="PTHR45962:SF1">
    <property type="entry name" value="N-FATTY-ACYL-AMINO ACID SYNTHASE_HYDROLASE PM20D1"/>
    <property type="match status" value="1"/>
</dbReference>
<sequence>MGPRRRGAAAAAVLLTLALALPGTGAIEGFERHPIHGIDAGALQGRKLAQAKPSAGPVVGDNATCAPIEAALLGGFEGALERFSQSVRIPTVSNAKYADTWNAVNVTNMLEFQAFVQEHYPELATNIDPAVKFELVGGGNLSMLITWEGADPSLLPVIINCHYDVVPTDQTRAATSWDHGVYSGYIDRKKDRIYGRGTADNKGQCIGNLEAATVLYKSGWKPKRTLLFLFNHDEESSGFRGNNSFAEVLPKEEMDVVRKQGNELDQADALINLALGTTTIDELRNGTKSRAYQTWARTKRSMTLLSSSTSENTLPQVATLTWNFRSLWPWVVEGNDTNPGMIKFFEGVLASMNDTQLGAPGGYNVTFQPTNRGYGFDPQLGTTTNTSNWNLLKKTVQSVLSQDGQPLPVVATLMVGGTDSKLMQGYAKQGALRMMPYALTVLDAKRIHGDNEQISISNWRSARCLSHELIKAYGEMP</sequence>
<dbReference type="Gene3D" id="1.10.150.900">
    <property type="match status" value="1"/>
</dbReference>
<name>A0A2P6U1I4_CHLSO</name>
<dbReference type="Gene3D" id="3.40.630.10">
    <property type="entry name" value="Zn peptidases"/>
    <property type="match status" value="1"/>
</dbReference>
<reference evidence="7 8" key="1">
    <citation type="journal article" date="2018" name="Plant J.">
        <title>Genome sequences of Chlorella sorokiniana UTEX 1602 and Micractinium conductrix SAG 241.80: implications to maltose excretion by a green alga.</title>
        <authorList>
            <person name="Arriola M.B."/>
            <person name="Velmurugan N."/>
            <person name="Zhang Y."/>
            <person name="Plunkett M.H."/>
            <person name="Hondzo H."/>
            <person name="Barney B.M."/>
        </authorList>
    </citation>
    <scope>NUCLEOTIDE SEQUENCE [LARGE SCALE GENOMIC DNA]</scope>
    <source>
        <strain evidence="8">UTEX 1602</strain>
    </source>
</reference>
<feature type="signal peptide" evidence="6">
    <location>
        <begin position="1"/>
        <end position="26"/>
    </location>
</feature>
<feature type="chain" id="PRO_5015151494" evidence="6">
    <location>
        <begin position="27"/>
        <end position="477"/>
    </location>
</feature>
<keyword evidence="6" id="KW-0732">Signal</keyword>
<evidence type="ECO:0000313" key="8">
    <source>
        <dbReference type="Proteomes" id="UP000239899"/>
    </source>
</evidence>
<evidence type="ECO:0000256" key="6">
    <source>
        <dbReference type="SAM" id="SignalP"/>
    </source>
</evidence>
<evidence type="ECO:0000256" key="1">
    <source>
        <dbReference type="ARBA" id="ARBA00006247"/>
    </source>
</evidence>
<dbReference type="EMBL" id="LHPG02000003">
    <property type="protein sequence ID" value="PRW60159.1"/>
    <property type="molecule type" value="Genomic_DNA"/>
</dbReference>
<dbReference type="Proteomes" id="UP000239899">
    <property type="component" value="Unassembled WGS sequence"/>
</dbReference>
<dbReference type="OrthoDB" id="3064516at2759"/>
<dbReference type="PANTHER" id="PTHR45962">
    <property type="entry name" value="N-FATTY-ACYL-AMINO ACID SYNTHASE/HYDROLASE PM20D1"/>
    <property type="match status" value="1"/>
</dbReference>
<dbReference type="GO" id="GO:0046872">
    <property type="term" value="F:metal ion binding"/>
    <property type="evidence" value="ECO:0007669"/>
    <property type="project" value="UniProtKB-KW"/>
</dbReference>
<dbReference type="STRING" id="3076.A0A2P6U1I4"/>
<protein>
    <submittedName>
        <fullName evidence="7">Peptidase M20</fullName>
    </submittedName>
</protein>
<dbReference type="PROSITE" id="PS00759">
    <property type="entry name" value="ARGE_DAPE_CPG2_2"/>
    <property type="match status" value="1"/>
</dbReference>
<keyword evidence="8" id="KW-1185">Reference proteome</keyword>
<evidence type="ECO:0000256" key="2">
    <source>
        <dbReference type="ARBA" id="ARBA00022670"/>
    </source>
</evidence>
<evidence type="ECO:0000256" key="3">
    <source>
        <dbReference type="ARBA" id="ARBA00022723"/>
    </source>
</evidence>
<accession>A0A2P6U1I4</accession>